<proteinExistence type="predicted"/>
<keyword evidence="2" id="KW-1185">Reference proteome</keyword>
<evidence type="ECO:0000313" key="2">
    <source>
        <dbReference type="Proteomes" id="UP000800096"/>
    </source>
</evidence>
<gene>
    <name evidence="1" type="ORF">BDU57DRAFT_528457</name>
</gene>
<evidence type="ECO:0000313" key="1">
    <source>
        <dbReference type="EMBL" id="KAF1917953.1"/>
    </source>
</evidence>
<accession>A0A6A5QRC9</accession>
<dbReference type="Proteomes" id="UP000800096">
    <property type="component" value="Unassembled WGS sequence"/>
</dbReference>
<dbReference type="OrthoDB" id="3942968at2759"/>
<organism evidence="1 2">
    <name type="scientific">Ampelomyces quisqualis</name>
    <name type="common">Powdery mildew agent</name>
    <dbReference type="NCBI Taxonomy" id="50730"/>
    <lineage>
        <taxon>Eukaryota</taxon>
        <taxon>Fungi</taxon>
        <taxon>Dikarya</taxon>
        <taxon>Ascomycota</taxon>
        <taxon>Pezizomycotina</taxon>
        <taxon>Dothideomycetes</taxon>
        <taxon>Pleosporomycetidae</taxon>
        <taxon>Pleosporales</taxon>
        <taxon>Pleosporineae</taxon>
        <taxon>Phaeosphaeriaceae</taxon>
        <taxon>Ampelomyces</taxon>
    </lineage>
</organism>
<reference evidence="1" key="1">
    <citation type="journal article" date="2020" name="Stud. Mycol.">
        <title>101 Dothideomycetes genomes: a test case for predicting lifestyles and emergence of pathogens.</title>
        <authorList>
            <person name="Haridas S."/>
            <person name="Albert R."/>
            <person name="Binder M."/>
            <person name="Bloem J."/>
            <person name="Labutti K."/>
            <person name="Salamov A."/>
            <person name="Andreopoulos B."/>
            <person name="Baker S."/>
            <person name="Barry K."/>
            <person name="Bills G."/>
            <person name="Bluhm B."/>
            <person name="Cannon C."/>
            <person name="Castanera R."/>
            <person name="Culley D."/>
            <person name="Daum C."/>
            <person name="Ezra D."/>
            <person name="Gonzalez J."/>
            <person name="Henrissat B."/>
            <person name="Kuo A."/>
            <person name="Liang C."/>
            <person name="Lipzen A."/>
            <person name="Lutzoni F."/>
            <person name="Magnuson J."/>
            <person name="Mondo S."/>
            <person name="Nolan M."/>
            <person name="Ohm R."/>
            <person name="Pangilinan J."/>
            <person name="Park H.-J."/>
            <person name="Ramirez L."/>
            <person name="Alfaro M."/>
            <person name="Sun H."/>
            <person name="Tritt A."/>
            <person name="Yoshinaga Y."/>
            <person name="Zwiers L.-H."/>
            <person name="Turgeon B."/>
            <person name="Goodwin S."/>
            <person name="Spatafora J."/>
            <person name="Crous P."/>
            <person name="Grigoriev I."/>
        </authorList>
    </citation>
    <scope>NUCLEOTIDE SEQUENCE</scope>
    <source>
        <strain evidence="1">HMLAC05119</strain>
    </source>
</reference>
<dbReference type="EMBL" id="ML979134">
    <property type="protein sequence ID" value="KAF1917953.1"/>
    <property type="molecule type" value="Genomic_DNA"/>
</dbReference>
<sequence length="334" mass="38045">MPLLSDLPVELLNSMYILLDDRKDVLSLRHTCRKLAVASLDEFDKSFESIVVTSSVAGLTRLRHLVADAGDERLSRITYVTIHTLTTSSLKELAVSMQGTAGHPYLHAYAYTRTVLINSLNCLPTLKRVAITNHSFTGTPFEPHDQTEASDPLIVHRPRLHDFDFEPPLLHAFESALSVLPALTNKHCELYLFVSAMDPFTEGFSMILEYPQTPHVSDLLDIDGHRFLESREAFEKRRGYREAMFGTRDFGVQSIIIESLRRVEMVLEGMYLDEYRWFLDVVEASRCKYFSATRCHDQRFVEDFVNPINVVCLAPGHEMVGDCRDSSWDYTGGF</sequence>
<protein>
    <recommendedName>
        <fullName evidence="3">F-box domain-containing protein</fullName>
    </recommendedName>
</protein>
<dbReference type="AlphaFoldDB" id="A0A6A5QRC9"/>
<name>A0A6A5QRC9_AMPQU</name>
<evidence type="ECO:0008006" key="3">
    <source>
        <dbReference type="Google" id="ProtNLM"/>
    </source>
</evidence>